<dbReference type="Proteomes" id="UP000823775">
    <property type="component" value="Unassembled WGS sequence"/>
</dbReference>
<feature type="non-terminal residue" evidence="2">
    <location>
        <position position="57"/>
    </location>
</feature>
<evidence type="ECO:0000313" key="3">
    <source>
        <dbReference type="Proteomes" id="UP000823775"/>
    </source>
</evidence>
<organism evidence="2 3">
    <name type="scientific">Datura stramonium</name>
    <name type="common">Jimsonweed</name>
    <name type="synonym">Common thornapple</name>
    <dbReference type="NCBI Taxonomy" id="4076"/>
    <lineage>
        <taxon>Eukaryota</taxon>
        <taxon>Viridiplantae</taxon>
        <taxon>Streptophyta</taxon>
        <taxon>Embryophyta</taxon>
        <taxon>Tracheophyta</taxon>
        <taxon>Spermatophyta</taxon>
        <taxon>Magnoliopsida</taxon>
        <taxon>eudicotyledons</taxon>
        <taxon>Gunneridae</taxon>
        <taxon>Pentapetalae</taxon>
        <taxon>asterids</taxon>
        <taxon>lamiids</taxon>
        <taxon>Solanales</taxon>
        <taxon>Solanaceae</taxon>
        <taxon>Solanoideae</taxon>
        <taxon>Datureae</taxon>
        <taxon>Datura</taxon>
    </lineage>
</organism>
<sequence>MASKGKEVVVVEPSLKRTRKGKKGASSSASKASPPRRFREKVVEPHGITWFNTQKEV</sequence>
<feature type="compositionally biased region" description="Low complexity" evidence="1">
    <location>
        <begin position="24"/>
        <end position="33"/>
    </location>
</feature>
<reference evidence="2 3" key="1">
    <citation type="journal article" date="2021" name="BMC Genomics">
        <title>Datura genome reveals duplications of psychoactive alkaloid biosynthetic genes and high mutation rate following tissue culture.</title>
        <authorList>
            <person name="Rajewski A."/>
            <person name="Carter-House D."/>
            <person name="Stajich J."/>
            <person name="Litt A."/>
        </authorList>
    </citation>
    <scope>NUCLEOTIDE SEQUENCE [LARGE SCALE GENOMIC DNA]</scope>
    <source>
        <strain evidence="2">AR-01</strain>
    </source>
</reference>
<feature type="region of interest" description="Disordered" evidence="1">
    <location>
        <begin position="1"/>
        <end position="39"/>
    </location>
</feature>
<dbReference type="EMBL" id="JACEIK010004227">
    <property type="protein sequence ID" value="MCD9644700.1"/>
    <property type="molecule type" value="Genomic_DNA"/>
</dbReference>
<name>A0ABS8VFI4_DATST</name>
<comment type="caution">
    <text evidence="2">The sequence shown here is derived from an EMBL/GenBank/DDBJ whole genome shotgun (WGS) entry which is preliminary data.</text>
</comment>
<proteinExistence type="predicted"/>
<gene>
    <name evidence="2" type="ORF">HAX54_033114</name>
</gene>
<evidence type="ECO:0000313" key="2">
    <source>
        <dbReference type="EMBL" id="MCD9644700.1"/>
    </source>
</evidence>
<evidence type="ECO:0000256" key="1">
    <source>
        <dbReference type="SAM" id="MobiDB-lite"/>
    </source>
</evidence>
<protein>
    <submittedName>
        <fullName evidence="2">Uncharacterized protein</fullName>
    </submittedName>
</protein>
<keyword evidence="3" id="KW-1185">Reference proteome</keyword>
<accession>A0ABS8VFI4</accession>